<dbReference type="SUPFAM" id="SSF46785">
    <property type="entry name" value="Winged helix' DNA-binding domain"/>
    <property type="match status" value="1"/>
</dbReference>
<name>A0ABX5K962_9BURK</name>
<dbReference type="InterPro" id="IPR036388">
    <property type="entry name" value="WH-like_DNA-bd_sf"/>
</dbReference>
<accession>A0ABX5K962</accession>
<reference evidence="6 7" key="1">
    <citation type="submission" date="2018-05" db="EMBL/GenBank/DDBJ databases">
        <title>Genomic Encyclopedia of Type Strains, Phase IV (KMG-V): Genome sequencing to study the core and pangenomes of soil and plant-associated prokaryotes.</title>
        <authorList>
            <person name="Whitman W."/>
        </authorList>
    </citation>
    <scope>NUCLEOTIDE SEQUENCE [LARGE SCALE GENOMIC DNA]</scope>
    <source>
        <strain evidence="6 7">SCZa-39</strain>
    </source>
</reference>
<dbReference type="Pfam" id="PF00126">
    <property type="entry name" value="HTH_1"/>
    <property type="match status" value="1"/>
</dbReference>
<proteinExistence type="inferred from homology"/>
<protein>
    <submittedName>
        <fullName evidence="6">DNA-binding transcriptional LysR family regulator</fullName>
    </submittedName>
</protein>
<dbReference type="Gene3D" id="1.10.10.10">
    <property type="entry name" value="Winged helix-like DNA-binding domain superfamily/Winged helix DNA-binding domain"/>
    <property type="match status" value="1"/>
</dbReference>
<evidence type="ECO:0000259" key="5">
    <source>
        <dbReference type="PROSITE" id="PS50931"/>
    </source>
</evidence>
<dbReference type="RefSeq" id="WP_116615172.1">
    <property type="nucleotide sequence ID" value="NZ_CAJZAT010000228.1"/>
</dbReference>
<dbReference type="Pfam" id="PF03466">
    <property type="entry name" value="LysR_substrate"/>
    <property type="match status" value="1"/>
</dbReference>
<gene>
    <name evidence="6" type="ORF">C7402_14729</name>
</gene>
<evidence type="ECO:0000256" key="3">
    <source>
        <dbReference type="ARBA" id="ARBA00023125"/>
    </source>
</evidence>
<keyword evidence="3 6" id="KW-0238">DNA-binding</keyword>
<dbReference type="CDD" id="cd08422">
    <property type="entry name" value="PBP2_CrgA_like"/>
    <property type="match status" value="1"/>
</dbReference>
<dbReference type="InterPro" id="IPR000847">
    <property type="entry name" value="LysR_HTH_N"/>
</dbReference>
<dbReference type="InterPro" id="IPR005119">
    <property type="entry name" value="LysR_subst-bd"/>
</dbReference>
<dbReference type="InterPro" id="IPR036390">
    <property type="entry name" value="WH_DNA-bd_sf"/>
</dbReference>
<evidence type="ECO:0000313" key="6">
    <source>
        <dbReference type="EMBL" id="PVX60079.1"/>
    </source>
</evidence>
<feature type="domain" description="HTH lysR-type" evidence="5">
    <location>
        <begin position="1"/>
        <end position="59"/>
    </location>
</feature>
<dbReference type="GO" id="GO:0003677">
    <property type="term" value="F:DNA binding"/>
    <property type="evidence" value="ECO:0007669"/>
    <property type="project" value="UniProtKB-KW"/>
</dbReference>
<keyword evidence="2" id="KW-0805">Transcription regulation</keyword>
<dbReference type="PANTHER" id="PTHR30537">
    <property type="entry name" value="HTH-TYPE TRANSCRIPTIONAL REGULATOR"/>
    <property type="match status" value="1"/>
</dbReference>
<comment type="similarity">
    <text evidence="1">Belongs to the LysR transcriptional regulatory family.</text>
</comment>
<dbReference type="EMBL" id="QEOB01000047">
    <property type="protein sequence ID" value="PVX60079.1"/>
    <property type="molecule type" value="Genomic_DNA"/>
</dbReference>
<sequence>MDMFKSLKAFIAVGQLGSFTEAARVSGLSTPAVSRAVSDLEGALKVRLLNRSTRKVSFTEEGALFFAPLLEGIQLIETGMSDVCRSNADLRGVIRIGAPPVIAGTMLSPLIAAFSEMHPEIEFDVSIDERHNETLDEQIDVAVRVGVEPDCSWIVRALGTLKLVQCAAPAYLRRRAAPRTPDELARHRCIGLRGSRGSRAQAWEFAAGGVPLSCPIAAVATFNEVGAIVHAARAGVGIAQLPQYLVRGDLATGRLVSVLPDYVSERRKVLLCYPRRAPMPMRVRSFIDFAFARLSDELHGAPRPAMLPQHVPQEMALA</sequence>
<evidence type="ECO:0000256" key="2">
    <source>
        <dbReference type="ARBA" id="ARBA00023015"/>
    </source>
</evidence>
<dbReference type="SUPFAM" id="SSF53850">
    <property type="entry name" value="Periplasmic binding protein-like II"/>
    <property type="match status" value="1"/>
</dbReference>
<keyword evidence="4" id="KW-0804">Transcription</keyword>
<evidence type="ECO:0000256" key="4">
    <source>
        <dbReference type="ARBA" id="ARBA00023163"/>
    </source>
</evidence>
<evidence type="ECO:0000256" key="1">
    <source>
        <dbReference type="ARBA" id="ARBA00009437"/>
    </source>
</evidence>
<organism evidence="6 7">
    <name type="scientific">Paraburkholderia unamae</name>
    <dbReference type="NCBI Taxonomy" id="219649"/>
    <lineage>
        <taxon>Bacteria</taxon>
        <taxon>Pseudomonadati</taxon>
        <taxon>Pseudomonadota</taxon>
        <taxon>Betaproteobacteria</taxon>
        <taxon>Burkholderiales</taxon>
        <taxon>Burkholderiaceae</taxon>
        <taxon>Paraburkholderia</taxon>
    </lineage>
</organism>
<evidence type="ECO:0000313" key="7">
    <source>
        <dbReference type="Proteomes" id="UP000245712"/>
    </source>
</evidence>
<dbReference type="Proteomes" id="UP000245712">
    <property type="component" value="Unassembled WGS sequence"/>
</dbReference>
<keyword evidence="7" id="KW-1185">Reference proteome</keyword>
<dbReference type="Gene3D" id="3.40.190.290">
    <property type="match status" value="1"/>
</dbReference>
<comment type="caution">
    <text evidence="6">The sequence shown here is derived from an EMBL/GenBank/DDBJ whole genome shotgun (WGS) entry which is preliminary data.</text>
</comment>
<dbReference type="PROSITE" id="PS50931">
    <property type="entry name" value="HTH_LYSR"/>
    <property type="match status" value="1"/>
</dbReference>
<dbReference type="InterPro" id="IPR058163">
    <property type="entry name" value="LysR-type_TF_proteobact-type"/>
</dbReference>
<dbReference type="PANTHER" id="PTHR30537:SF5">
    <property type="entry name" value="HTH-TYPE TRANSCRIPTIONAL ACTIVATOR TTDR-RELATED"/>
    <property type="match status" value="1"/>
</dbReference>